<sequence>MISCKTVLCSYNGEKYITEQVLSIEHAFKFAGVNDYSIIVFDDGSIDGTCQKIQQLQSQFLVGQLTYHSDRNKGVVKNFIQAILSMDVDELDWLFLADQDDVWREDKVAEYFSVFEKTSVDIATIVFSDAVLIDEYGKEFSPSFFNYQGLDCNILKDDSILFRNCVQGATIALNKEMVLLLRNTLAYINIQQIVMHDWWLAILAKYYGQYYFLNKPLIKYRQHSNNKVGAQGKNKFVTFVKSPKQFISSFIRIVHQANAFISMDAIINPERIIHHKRQFSLKNCGWIKKFLVSLFKITFFNKSFKLW</sequence>
<keyword evidence="2" id="KW-0808">Transferase</keyword>
<dbReference type="InterPro" id="IPR001173">
    <property type="entry name" value="Glyco_trans_2-like"/>
</dbReference>
<dbReference type="Pfam" id="PF00535">
    <property type="entry name" value="Glycos_transf_2"/>
    <property type="match status" value="1"/>
</dbReference>
<dbReference type="AlphaFoldDB" id="A0AAW9EVZ6"/>
<evidence type="ECO:0000259" key="1">
    <source>
        <dbReference type="Pfam" id="PF00535"/>
    </source>
</evidence>
<evidence type="ECO:0000313" key="2">
    <source>
        <dbReference type="EMBL" id="MDX7719859.1"/>
    </source>
</evidence>
<feature type="domain" description="Glycosyltransferase 2-like" evidence="1">
    <location>
        <begin position="7"/>
        <end position="124"/>
    </location>
</feature>
<reference evidence="2" key="1">
    <citation type="submission" date="2023-11" db="EMBL/GenBank/DDBJ databases">
        <title>WGS of Aeromonas in Northern Israel.</title>
        <authorList>
            <person name="Hershko Y."/>
        </authorList>
    </citation>
    <scope>NUCLEOTIDE SEQUENCE</scope>
    <source>
        <strain evidence="2">77416</strain>
    </source>
</reference>
<protein>
    <submittedName>
        <fullName evidence="2">Glycosyltransferase</fullName>
        <ecNumber evidence="2">2.4.-.-</ecNumber>
    </submittedName>
</protein>
<dbReference type="SUPFAM" id="SSF53448">
    <property type="entry name" value="Nucleotide-diphospho-sugar transferases"/>
    <property type="match status" value="1"/>
</dbReference>
<dbReference type="RefSeq" id="WP_202211461.1">
    <property type="nucleotide sequence ID" value="NZ_AP024136.1"/>
</dbReference>
<evidence type="ECO:0000313" key="3">
    <source>
        <dbReference type="Proteomes" id="UP001277183"/>
    </source>
</evidence>
<name>A0AAW9EVZ6_AERCA</name>
<dbReference type="Gene3D" id="3.90.550.10">
    <property type="entry name" value="Spore Coat Polysaccharide Biosynthesis Protein SpsA, Chain A"/>
    <property type="match status" value="1"/>
</dbReference>
<dbReference type="Proteomes" id="UP001277183">
    <property type="component" value="Unassembled WGS sequence"/>
</dbReference>
<organism evidence="2 3">
    <name type="scientific">Aeromonas caviae</name>
    <name type="common">Aeromonas punctata</name>
    <dbReference type="NCBI Taxonomy" id="648"/>
    <lineage>
        <taxon>Bacteria</taxon>
        <taxon>Pseudomonadati</taxon>
        <taxon>Pseudomonadota</taxon>
        <taxon>Gammaproteobacteria</taxon>
        <taxon>Aeromonadales</taxon>
        <taxon>Aeromonadaceae</taxon>
        <taxon>Aeromonas</taxon>
    </lineage>
</organism>
<dbReference type="GO" id="GO:0016757">
    <property type="term" value="F:glycosyltransferase activity"/>
    <property type="evidence" value="ECO:0007669"/>
    <property type="project" value="UniProtKB-KW"/>
</dbReference>
<comment type="caution">
    <text evidence="2">The sequence shown here is derived from an EMBL/GenBank/DDBJ whole genome shotgun (WGS) entry which is preliminary data.</text>
</comment>
<accession>A0AAW9EVZ6</accession>
<dbReference type="EMBL" id="JAWZVU010000030">
    <property type="protein sequence ID" value="MDX7719859.1"/>
    <property type="molecule type" value="Genomic_DNA"/>
</dbReference>
<proteinExistence type="predicted"/>
<dbReference type="EC" id="2.4.-.-" evidence="2"/>
<keyword evidence="2" id="KW-0328">Glycosyltransferase</keyword>
<dbReference type="InterPro" id="IPR029044">
    <property type="entry name" value="Nucleotide-diphossugar_trans"/>
</dbReference>
<gene>
    <name evidence="2" type="ORF">SJS77_05130</name>
</gene>